<evidence type="ECO:0000313" key="11">
    <source>
        <dbReference type="EMBL" id="GAX46582.1"/>
    </source>
</evidence>
<dbReference type="InterPro" id="IPR003029">
    <property type="entry name" value="S1_domain"/>
</dbReference>
<dbReference type="AlphaFoldDB" id="A0A224X9C3"/>
<evidence type="ECO:0000256" key="8">
    <source>
        <dbReference type="HAMAP-Rule" id="MF_01895"/>
    </source>
</evidence>
<dbReference type="PANTHER" id="PTHR23355:SF9">
    <property type="entry name" value="DIS3-LIKE EXONUCLEASE 2"/>
    <property type="match status" value="1"/>
</dbReference>
<dbReference type="InterPro" id="IPR022966">
    <property type="entry name" value="RNase_II/R_CS"/>
</dbReference>
<comment type="subcellular location">
    <subcellularLocation>
        <location evidence="2 8">Cytoplasm</location>
    </subcellularLocation>
</comment>
<dbReference type="PANTHER" id="PTHR23355">
    <property type="entry name" value="RIBONUCLEASE"/>
    <property type="match status" value="1"/>
</dbReference>
<feature type="compositionally biased region" description="Basic residues" evidence="9">
    <location>
        <begin position="754"/>
        <end position="767"/>
    </location>
</feature>
<dbReference type="EMBL" id="BEDT01000001">
    <property type="protein sequence ID" value="GAX46582.1"/>
    <property type="molecule type" value="Genomic_DNA"/>
</dbReference>
<feature type="region of interest" description="Disordered" evidence="9">
    <location>
        <begin position="726"/>
        <end position="767"/>
    </location>
</feature>
<name>A0A224X9C3_9LACT</name>
<keyword evidence="7 8" id="KW-0694">RNA-binding</keyword>
<protein>
    <recommendedName>
        <fullName evidence="8">Ribonuclease R</fullName>
        <shortName evidence="8">RNase R</shortName>
        <ecNumber evidence="8">3.1.13.1</ecNumber>
    </recommendedName>
</protein>
<evidence type="ECO:0000256" key="3">
    <source>
        <dbReference type="ARBA" id="ARBA00022490"/>
    </source>
</evidence>
<dbReference type="InterPro" id="IPR004476">
    <property type="entry name" value="RNase_II/RNase_R"/>
</dbReference>
<comment type="catalytic activity">
    <reaction evidence="1 8">
        <text>Exonucleolytic cleavage in the 3'- to 5'-direction to yield nucleoside 5'-phosphates.</text>
        <dbReference type="EC" id="3.1.13.1"/>
    </reaction>
</comment>
<accession>A0A224X9C3</accession>
<evidence type="ECO:0000256" key="6">
    <source>
        <dbReference type="ARBA" id="ARBA00022839"/>
    </source>
</evidence>
<evidence type="ECO:0000256" key="9">
    <source>
        <dbReference type="SAM" id="MobiDB-lite"/>
    </source>
</evidence>
<dbReference type="CDD" id="cd04471">
    <property type="entry name" value="S1_RNase_R"/>
    <property type="match status" value="1"/>
</dbReference>
<dbReference type="PROSITE" id="PS50126">
    <property type="entry name" value="S1"/>
    <property type="match status" value="1"/>
</dbReference>
<dbReference type="GO" id="GO:0008859">
    <property type="term" value="F:exoribonuclease II activity"/>
    <property type="evidence" value="ECO:0007669"/>
    <property type="project" value="UniProtKB-UniRule"/>
</dbReference>
<proteinExistence type="inferred from homology"/>
<dbReference type="NCBIfam" id="TIGR00358">
    <property type="entry name" value="3_prime_RNase"/>
    <property type="match status" value="1"/>
</dbReference>
<evidence type="ECO:0000256" key="2">
    <source>
        <dbReference type="ARBA" id="ARBA00004496"/>
    </source>
</evidence>
<dbReference type="InterPro" id="IPR011805">
    <property type="entry name" value="RNase_R"/>
</dbReference>
<dbReference type="Pfam" id="PF00773">
    <property type="entry name" value="RNB"/>
    <property type="match status" value="1"/>
</dbReference>
<sequence length="767" mass="85911">MKLSKKITDFLANMPSKSISPKMLASNLGMADDASDYKHLIKTIAQLEESKAIEVTAGGNLALPQPEAEVLEGTFSANPRGFGFVRIGENEPDVFVKRGNTKFAMNEDVVEVKITSPANPLKGNEAEGKVVAIKSRAVTSLVGEFYAFDEDEKKNSGSLLGYVINKNKKIPFRTNISKKGLHPEVGDIVRVDVTHYPDRDFPEVLQGLVTEIIGKATDTGIDVLEVLESMGIPSPFPEDVLAEANAVPDEIEEKDIIGRVDYRNEIAFTIDGADAKDLDDAVHIKALDNGNIELGVHIADVSYYVTEGSALDREALNRGTSTYVTDRVVPMLPERLSNGICSLNPRVNRFTQSCVMEINPDGYVVNYQISQSVIKTTERMTYSDVNEMLAGNQEYLEKFAAIAASVEQMAKLHAILLAMRARRGSIDFETQEAKIIVDKLGKPIEIQVRKRGIAEMMIESFMLIANETVARSFATRELPFIYRVHEHPKADKLTRFIDFASVFGIPLKGTPENMQSKDLQDFMLKIKDQPGEMVLSTMLLRSMQQARYDEDNLGHFGLAAEYYTHFTSPIRRYPDLLVHRLIRAESHPTTEVIEHFEAIIPEIAQLTSSRERRAIDAERAVEAMKKAEYMASYVDTEYDVTISSVTRFGFFVSLPNTIEGLVHMSTLGDDFYNFNERDLTLKGERTGKVFRMGQPVKVKLVKADKVTGDIDFEHVDSDLDVVEAVEKRSRESHGGRDSRDKRPDWKKNKDKDKKPFHKKGGKPARKK</sequence>
<dbReference type="SMART" id="SM00316">
    <property type="entry name" value="S1"/>
    <property type="match status" value="1"/>
</dbReference>
<dbReference type="Proteomes" id="UP000218689">
    <property type="component" value="Unassembled WGS sequence"/>
</dbReference>
<dbReference type="InterPro" id="IPR012340">
    <property type="entry name" value="NA-bd_OB-fold"/>
</dbReference>
<dbReference type="PROSITE" id="PS01175">
    <property type="entry name" value="RIBONUCLEASE_II"/>
    <property type="match status" value="1"/>
</dbReference>
<dbReference type="SUPFAM" id="SSF50249">
    <property type="entry name" value="Nucleic acid-binding proteins"/>
    <property type="match status" value="4"/>
</dbReference>
<dbReference type="Pfam" id="PF00575">
    <property type="entry name" value="S1"/>
    <property type="match status" value="1"/>
</dbReference>
<dbReference type="InterPro" id="IPR013223">
    <property type="entry name" value="RNase_B_OB_dom"/>
</dbReference>
<dbReference type="HAMAP" id="MF_01895">
    <property type="entry name" value="RNase_R"/>
    <property type="match status" value="1"/>
</dbReference>
<dbReference type="GO" id="GO:0006402">
    <property type="term" value="P:mRNA catabolic process"/>
    <property type="evidence" value="ECO:0007669"/>
    <property type="project" value="TreeGrafter"/>
</dbReference>
<keyword evidence="5 8" id="KW-0378">Hydrolase</keyword>
<keyword evidence="3 8" id="KW-0963">Cytoplasm</keyword>
<feature type="domain" description="S1 motif" evidence="10">
    <location>
        <begin position="631"/>
        <end position="715"/>
    </location>
</feature>
<evidence type="ECO:0000256" key="4">
    <source>
        <dbReference type="ARBA" id="ARBA00022722"/>
    </source>
</evidence>
<dbReference type="InterPro" id="IPR040476">
    <property type="entry name" value="CSD2"/>
</dbReference>
<dbReference type="Pfam" id="PF08206">
    <property type="entry name" value="OB_RNB"/>
    <property type="match status" value="1"/>
</dbReference>
<evidence type="ECO:0000256" key="1">
    <source>
        <dbReference type="ARBA" id="ARBA00001849"/>
    </source>
</evidence>
<evidence type="ECO:0000256" key="5">
    <source>
        <dbReference type="ARBA" id="ARBA00022801"/>
    </source>
</evidence>
<gene>
    <name evidence="8" type="primary">rnr</name>
    <name evidence="11" type="ORF">RsY01_161</name>
</gene>
<keyword evidence="4 8" id="KW-0540">Nuclease</keyword>
<evidence type="ECO:0000259" key="10">
    <source>
        <dbReference type="PROSITE" id="PS50126"/>
    </source>
</evidence>
<keyword evidence="6 8" id="KW-0269">Exonuclease</keyword>
<dbReference type="RefSeq" id="WP_094783668.1">
    <property type="nucleotide sequence ID" value="NZ_BEDT01000001.1"/>
</dbReference>
<dbReference type="Pfam" id="PF17876">
    <property type="entry name" value="CSD2"/>
    <property type="match status" value="1"/>
</dbReference>
<evidence type="ECO:0000256" key="7">
    <source>
        <dbReference type="ARBA" id="ARBA00022884"/>
    </source>
</evidence>
<comment type="function">
    <text evidence="8">3'-5' exoribonuclease that releases 5'-nucleoside monophosphates and is involved in maturation of structured RNAs.</text>
</comment>
<comment type="similarity">
    <text evidence="8">Belongs to the RNR ribonuclease family. RNase R subfamily.</text>
</comment>
<dbReference type="SMART" id="SM00955">
    <property type="entry name" value="RNB"/>
    <property type="match status" value="1"/>
</dbReference>
<dbReference type="GO" id="GO:0003723">
    <property type="term" value="F:RNA binding"/>
    <property type="evidence" value="ECO:0007669"/>
    <property type="project" value="UniProtKB-UniRule"/>
</dbReference>
<dbReference type="NCBIfam" id="TIGR02063">
    <property type="entry name" value="RNase_R"/>
    <property type="match status" value="1"/>
</dbReference>
<dbReference type="InterPro" id="IPR050180">
    <property type="entry name" value="RNR_Ribonuclease"/>
</dbReference>
<organism evidence="11 12">
    <name type="scientific">Pseudolactococcus reticulitermitis</name>
    <dbReference type="NCBI Taxonomy" id="2025039"/>
    <lineage>
        <taxon>Bacteria</taxon>
        <taxon>Bacillati</taxon>
        <taxon>Bacillota</taxon>
        <taxon>Bacilli</taxon>
        <taxon>Lactobacillales</taxon>
        <taxon>Streptococcaceae</taxon>
        <taxon>Pseudolactococcus</taxon>
    </lineage>
</organism>
<dbReference type="Gene3D" id="2.40.50.140">
    <property type="entry name" value="Nucleic acid-binding proteins"/>
    <property type="match status" value="2"/>
</dbReference>
<dbReference type="InterPro" id="IPR001900">
    <property type="entry name" value="RNase_II/R"/>
</dbReference>
<evidence type="ECO:0000313" key="12">
    <source>
        <dbReference type="Proteomes" id="UP000218689"/>
    </source>
</evidence>
<dbReference type="EC" id="3.1.13.1" evidence="8"/>
<feature type="compositionally biased region" description="Basic and acidic residues" evidence="9">
    <location>
        <begin position="726"/>
        <end position="753"/>
    </location>
</feature>
<dbReference type="OrthoDB" id="9764149at2"/>
<dbReference type="GO" id="GO:0005829">
    <property type="term" value="C:cytosol"/>
    <property type="evidence" value="ECO:0007669"/>
    <property type="project" value="TreeGrafter"/>
</dbReference>
<comment type="caution">
    <text evidence="11">The sequence shown here is derived from an EMBL/GenBank/DDBJ whole genome shotgun (WGS) entry which is preliminary data.</text>
</comment>
<reference evidence="12" key="1">
    <citation type="submission" date="2017-08" db="EMBL/GenBank/DDBJ databases">
        <title>Draft genome sequence of Lactococcus sp. strain Rs-Y01, isolated from the gut of the lower termite Reticulitermes speratus.</title>
        <authorList>
            <person name="Ohkuma M."/>
            <person name="Yuki M."/>
        </authorList>
    </citation>
    <scope>NUCLEOTIDE SEQUENCE [LARGE SCALE GENOMIC DNA]</scope>
    <source>
        <strain evidence="12">Rs-Y01</strain>
    </source>
</reference>
<keyword evidence="12" id="KW-1185">Reference proteome</keyword>